<dbReference type="InterPro" id="IPR011335">
    <property type="entry name" value="Restrct_endonuc-II-like"/>
</dbReference>
<proteinExistence type="inferred from homology"/>
<evidence type="ECO:0000256" key="8">
    <source>
        <dbReference type="ARBA" id="ARBA00022801"/>
    </source>
</evidence>
<keyword evidence="13" id="KW-0469">Meiosis</keyword>
<dbReference type="PANTHER" id="PTHR13451:SF0">
    <property type="entry name" value="CROSSOVER JUNCTION ENDONUCLEASE MUS81"/>
    <property type="match status" value="1"/>
</dbReference>
<evidence type="ECO:0000256" key="10">
    <source>
        <dbReference type="ARBA" id="ARBA00023172"/>
    </source>
</evidence>
<evidence type="ECO:0000256" key="9">
    <source>
        <dbReference type="ARBA" id="ARBA00022842"/>
    </source>
</evidence>
<evidence type="ECO:0000256" key="2">
    <source>
        <dbReference type="ARBA" id="ARBA00004123"/>
    </source>
</evidence>
<keyword evidence="7 14" id="KW-0227">DNA damage</keyword>
<reference evidence="17" key="1">
    <citation type="submission" date="2023-03" db="EMBL/GenBank/DDBJ databases">
        <title>Massive genome expansion in bonnet fungi (Mycena s.s.) driven by repeated elements and novel gene families across ecological guilds.</title>
        <authorList>
            <consortium name="Lawrence Berkeley National Laboratory"/>
            <person name="Harder C.B."/>
            <person name="Miyauchi S."/>
            <person name="Viragh M."/>
            <person name="Kuo A."/>
            <person name="Thoen E."/>
            <person name="Andreopoulos B."/>
            <person name="Lu D."/>
            <person name="Skrede I."/>
            <person name="Drula E."/>
            <person name="Henrissat B."/>
            <person name="Morin E."/>
            <person name="Kohler A."/>
            <person name="Barry K."/>
            <person name="LaButti K."/>
            <person name="Morin E."/>
            <person name="Salamov A."/>
            <person name="Lipzen A."/>
            <person name="Mereny Z."/>
            <person name="Hegedus B."/>
            <person name="Baldrian P."/>
            <person name="Stursova M."/>
            <person name="Weitz H."/>
            <person name="Taylor A."/>
            <person name="Grigoriev I.V."/>
            <person name="Nagy L.G."/>
            <person name="Martin F."/>
            <person name="Kauserud H."/>
        </authorList>
    </citation>
    <scope>NUCLEOTIDE SEQUENCE</scope>
    <source>
        <strain evidence="17">9284</strain>
    </source>
</reference>
<dbReference type="Gene3D" id="1.10.150.670">
    <property type="entry name" value="Crossover junction endonuclease EME1, DNA-binding domain"/>
    <property type="match status" value="1"/>
</dbReference>
<gene>
    <name evidence="17" type="ORF">FB45DRAFT_1025012</name>
</gene>
<dbReference type="Pfam" id="PF02732">
    <property type="entry name" value="ERCC4"/>
    <property type="match status" value="1"/>
</dbReference>
<keyword evidence="6 14" id="KW-0255">Endonuclease</keyword>
<dbReference type="GO" id="GO:0000712">
    <property type="term" value="P:resolution of meiotic recombination intermediates"/>
    <property type="evidence" value="ECO:0007669"/>
    <property type="project" value="TreeGrafter"/>
</dbReference>
<dbReference type="GO" id="GO:0046872">
    <property type="term" value="F:metal ion binding"/>
    <property type="evidence" value="ECO:0007669"/>
    <property type="project" value="UniProtKB-UniRule"/>
</dbReference>
<keyword evidence="9 14" id="KW-0460">Magnesium</keyword>
<keyword evidence="5 14" id="KW-0479">Metal-binding</keyword>
<name>A0AAD7C274_9AGAR</name>
<keyword evidence="18" id="KW-1185">Reference proteome</keyword>
<evidence type="ECO:0000256" key="3">
    <source>
        <dbReference type="ARBA" id="ARBA00010015"/>
    </source>
</evidence>
<dbReference type="GO" id="GO:0005634">
    <property type="term" value="C:nucleus"/>
    <property type="evidence" value="ECO:0007669"/>
    <property type="project" value="UniProtKB-SubCell"/>
</dbReference>
<dbReference type="InterPro" id="IPR042530">
    <property type="entry name" value="EME1/EME2_C"/>
</dbReference>
<evidence type="ECO:0000256" key="5">
    <source>
        <dbReference type="ARBA" id="ARBA00022723"/>
    </source>
</evidence>
<evidence type="ECO:0000256" key="14">
    <source>
        <dbReference type="RuleBase" id="RU369042"/>
    </source>
</evidence>
<dbReference type="InterPro" id="IPR047416">
    <property type="entry name" value="XPF_nuclease_Mus81"/>
</dbReference>
<evidence type="ECO:0000313" key="18">
    <source>
        <dbReference type="Proteomes" id="UP001221142"/>
    </source>
</evidence>
<dbReference type="GO" id="GO:0000727">
    <property type="term" value="P:double-strand break repair via break-induced replication"/>
    <property type="evidence" value="ECO:0007669"/>
    <property type="project" value="UniProtKB-UniRule"/>
</dbReference>
<dbReference type="Gene3D" id="3.40.50.10130">
    <property type="match status" value="1"/>
</dbReference>
<dbReference type="PANTHER" id="PTHR13451">
    <property type="entry name" value="CLASS II CROSSOVER JUNCTION ENDONUCLEASE MUS81"/>
    <property type="match status" value="1"/>
</dbReference>
<evidence type="ECO:0000256" key="11">
    <source>
        <dbReference type="ARBA" id="ARBA00023204"/>
    </source>
</evidence>
<evidence type="ECO:0000259" key="16">
    <source>
        <dbReference type="Pfam" id="PF02732"/>
    </source>
</evidence>
<sequence>MLDVVLERKRLDDLVASVKDGRFHEQKFRLHQSAISRVFYLVEDYDVVDGFLVKETKNITDTISFLAGLHEELCRMHQNKDLHVIPKDMIKRYSYVDLQRYLRREKPSQCFVPSLQSYQWLNHKSQFKTVRDTWARMLLCVKGMSPEKVGAVIERWGTPRELWEAFRDAQKEEDRLRRIEAAEQEAAARGPAKGKGRKKKSSVPELMLQGVGGAEGGMRAIGPTLSTKLYELFMAMEYADSD</sequence>
<evidence type="ECO:0000256" key="4">
    <source>
        <dbReference type="ARBA" id="ARBA00022722"/>
    </source>
</evidence>
<dbReference type="SUPFAM" id="SSF52980">
    <property type="entry name" value="Restriction endonuclease-like"/>
    <property type="match status" value="1"/>
</dbReference>
<comment type="function">
    <text evidence="14">Interacts with EME1 to form a DNA structure-specific endonuclease with substrate preference for branched DNA structures with a 5'-end at the branch nick. Typical substrates include 3'-flap structures, D-loops, replication forks and nicked Holliday junctions. May be required in mitosis for the processing of stalled or collapsed replication fork intermediates. May be required in meiosis for the repair of meiosis-specific double strand breaks subsequent to single-end invasion (SEI).</text>
</comment>
<protein>
    <recommendedName>
        <fullName evidence="14">Crossover junction endonuclease MUS81</fullName>
        <ecNumber evidence="14">3.1.22.-</ecNumber>
    </recommendedName>
</protein>
<dbReference type="GO" id="GO:0003677">
    <property type="term" value="F:DNA binding"/>
    <property type="evidence" value="ECO:0007669"/>
    <property type="project" value="UniProtKB-UniRule"/>
</dbReference>
<evidence type="ECO:0000256" key="12">
    <source>
        <dbReference type="ARBA" id="ARBA00023242"/>
    </source>
</evidence>
<comment type="similarity">
    <text evidence="3 14">Belongs to the XPF family.</text>
</comment>
<evidence type="ECO:0000256" key="7">
    <source>
        <dbReference type="ARBA" id="ARBA00022763"/>
    </source>
</evidence>
<keyword evidence="10 14" id="KW-0233">DNA recombination</keyword>
<comment type="caution">
    <text evidence="17">The sequence shown here is derived from an EMBL/GenBank/DDBJ whole genome shotgun (WGS) entry which is preliminary data.</text>
</comment>
<feature type="region of interest" description="Disordered" evidence="15">
    <location>
        <begin position="184"/>
        <end position="204"/>
    </location>
</feature>
<comment type="subcellular location">
    <subcellularLocation>
        <location evidence="2 14">Nucleus</location>
    </subcellularLocation>
</comment>
<comment type="cofactor">
    <cofactor evidence="1 14">
        <name>Mg(2+)</name>
        <dbReference type="ChEBI" id="CHEBI:18420"/>
    </cofactor>
</comment>
<dbReference type="AlphaFoldDB" id="A0AAD7C274"/>
<evidence type="ECO:0000256" key="15">
    <source>
        <dbReference type="SAM" id="MobiDB-lite"/>
    </source>
</evidence>
<dbReference type="Proteomes" id="UP001221142">
    <property type="component" value="Unassembled WGS sequence"/>
</dbReference>
<dbReference type="EC" id="3.1.22.-" evidence="14"/>
<feature type="domain" description="ERCC4" evidence="16">
    <location>
        <begin position="4"/>
        <end position="51"/>
    </location>
</feature>
<dbReference type="CDD" id="cd20074">
    <property type="entry name" value="XPF_nuclease_Mus81"/>
    <property type="match status" value="1"/>
</dbReference>
<evidence type="ECO:0000256" key="13">
    <source>
        <dbReference type="ARBA" id="ARBA00023254"/>
    </source>
</evidence>
<dbReference type="EMBL" id="JARKIF010000006">
    <property type="protein sequence ID" value="KAJ7636918.1"/>
    <property type="molecule type" value="Genomic_DNA"/>
</dbReference>
<evidence type="ECO:0000256" key="1">
    <source>
        <dbReference type="ARBA" id="ARBA00001946"/>
    </source>
</evidence>
<dbReference type="GO" id="GO:0008821">
    <property type="term" value="F:crossover junction DNA endonuclease activity"/>
    <property type="evidence" value="ECO:0007669"/>
    <property type="project" value="UniProtKB-UniRule"/>
</dbReference>
<keyword evidence="4 14" id="KW-0540">Nuclease</keyword>
<evidence type="ECO:0000256" key="6">
    <source>
        <dbReference type="ARBA" id="ARBA00022759"/>
    </source>
</evidence>
<feature type="compositionally biased region" description="Basic residues" evidence="15">
    <location>
        <begin position="192"/>
        <end position="201"/>
    </location>
</feature>
<organism evidence="17 18">
    <name type="scientific">Roridomyces roridus</name>
    <dbReference type="NCBI Taxonomy" id="1738132"/>
    <lineage>
        <taxon>Eukaryota</taxon>
        <taxon>Fungi</taxon>
        <taxon>Dikarya</taxon>
        <taxon>Basidiomycota</taxon>
        <taxon>Agaricomycotina</taxon>
        <taxon>Agaricomycetes</taxon>
        <taxon>Agaricomycetidae</taxon>
        <taxon>Agaricales</taxon>
        <taxon>Marasmiineae</taxon>
        <taxon>Mycenaceae</taxon>
        <taxon>Roridomyces</taxon>
    </lineage>
</organism>
<dbReference type="GO" id="GO:0006308">
    <property type="term" value="P:DNA catabolic process"/>
    <property type="evidence" value="ECO:0007669"/>
    <property type="project" value="UniProtKB-UniRule"/>
</dbReference>
<dbReference type="GO" id="GO:0048476">
    <property type="term" value="C:Holliday junction resolvase complex"/>
    <property type="evidence" value="ECO:0007669"/>
    <property type="project" value="UniProtKB-UniRule"/>
</dbReference>
<dbReference type="InterPro" id="IPR006166">
    <property type="entry name" value="ERCC4_domain"/>
</dbReference>
<dbReference type="GO" id="GO:0048257">
    <property type="term" value="F:3'-flap endonuclease activity"/>
    <property type="evidence" value="ECO:0007669"/>
    <property type="project" value="TreeGrafter"/>
</dbReference>
<accession>A0AAD7C274</accession>
<keyword evidence="8 14" id="KW-0378">Hydrolase</keyword>
<evidence type="ECO:0000313" key="17">
    <source>
        <dbReference type="EMBL" id="KAJ7636918.1"/>
    </source>
</evidence>
<keyword evidence="11 14" id="KW-0234">DNA repair</keyword>
<keyword evidence="12 14" id="KW-0539">Nucleus</keyword>
<dbReference type="InterPro" id="IPR033309">
    <property type="entry name" value="Mus81"/>
</dbReference>
<dbReference type="GO" id="GO:0031573">
    <property type="term" value="P:mitotic intra-S DNA damage checkpoint signaling"/>
    <property type="evidence" value="ECO:0007669"/>
    <property type="project" value="TreeGrafter"/>
</dbReference>
<comment type="subunit">
    <text evidence="14">Interacts with EME1.</text>
</comment>